<dbReference type="Ensembl" id="ENSTNIT00000020445.1">
    <property type="protein sequence ID" value="ENSTNIP00000020214.1"/>
    <property type="gene ID" value="ENSTNIG00000017081.1"/>
</dbReference>
<feature type="domain" description="KIND" evidence="7">
    <location>
        <begin position="457"/>
        <end position="622"/>
    </location>
</feature>
<feature type="domain" description="Ras-GEF" evidence="5">
    <location>
        <begin position="1402"/>
        <end position="1655"/>
    </location>
</feature>
<evidence type="ECO:0000256" key="1">
    <source>
        <dbReference type="ARBA" id="ARBA00022658"/>
    </source>
</evidence>
<dbReference type="InParanoid" id="H3DI70"/>
<dbReference type="Pfam" id="PF00618">
    <property type="entry name" value="RasGEF_N"/>
    <property type="match status" value="1"/>
</dbReference>
<evidence type="ECO:0000259" key="7">
    <source>
        <dbReference type="PROSITE" id="PS51377"/>
    </source>
</evidence>
<feature type="compositionally biased region" description="Basic and acidic residues" evidence="4">
    <location>
        <begin position="247"/>
        <end position="258"/>
    </location>
</feature>
<reference evidence="8" key="3">
    <citation type="submission" date="2025-09" db="UniProtKB">
        <authorList>
            <consortium name="Ensembl"/>
        </authorList>
    </citation>
    <scope>IDENTIFICATION</scope>
</reference>
<sequence>METPECDAAATFQGRAEERDDDLEHLPPLLEDEENVSLADILSLRDSCLSEQEVWAVCAECLQALQSIRPSHLFHTLCITPDTLAFNAHGNVCFMEQLSDDPEGSFVPPEFDNTGSTFEGHVYSLGSTLSAALTYVIEPELEAELGEEIQRLLQQMQEETPEDRPLLQDILDLAETRLSTVSSAVVCRKLSSIGRRVLSIESVSAFQDGSEVSWEARWQHPKPSLDHNPKDLCVDISVKANGLSRQQELDCRSRDSSPVRRRAQQRQNRARGPLNRSCSVPDSNNPPSFPPAAHGDLNIPVCDLTEIGADEHLSSTWSNKRDRFNRGQSCDSYPLANAEETLHSGPVFKEDAAKTFSSGETKIQAPKPFVPKSDQSPPNSSPVGHSLYVPNNHMTKNLSSWLSYALASSERYLSQIVMQDVSVGFHPGDIDYLYNLVRTEDNDQSWSQMNLAGLQWISLGDLLSRCGRRLTVNELWALCYTCLASLQSYIDFPAYLCLDTVHVGCDGDILFLQPKAAGSRDEFYLAPEYQEHGIVTEKACVYAVAAILWATAKFRLSPNQKLAVPRKLKRLLLEMAKRTAIERPSIVAAKKVSCRDYLSHQGVSAETVWKNLISGVHPPWKARALYLREASSLEIFKAASRDAEELSPTVSQKECFVPTATESRLAPVPGPLPHSYTVDKEIQLPEAFTSTATHFSPIILTAEGEAESQHLPAANDGKRNSNFQQLERETHNGHVSLHLVEKHTLKAVHPHSPLSRTPGLRFSTTTSSTRILKRADCPCCPSWSEPTVSAGVGYQPSLVPHLFLDVLPVPGGAGQYANHLKGSGVVPDLDSTDDLAFTQQKGATKQGVALTSAEVHPALTEVIHLLKGEFSFNGYLDGHEDVAMEGEYIFSLKDLKYHMFAQVVKERFGNLYWEDDLLGLLHCLVNYSSATLLADMRTSGSQAEGSERSRQHFKETRPSSGEGFSTDRSEARLMEGGDCAMGASDESPSEVEFPAGTDGGLAGTFYEPMNPEDCPLDAGDAGSVSSEQLVSTGAAADGKGRGRSPSWALAMFGEDCFSKDVIQYAENLGQHTSACLDVKMQELQQQLIIETRDLKKTRNFYQKLIQQERKCKGPESKSMLLKLKSQFEELRSRVVFLECVRKYLEILNVERWGLEASLLPSLAVFGPGSLDLQSSDDPSVLCFGASRGKGSLQSGSPLGLMAYLYARHAALEGYIHQFLYTYRFFCTAEQLLQFIMDKFLCAARQGPDMSGDHENIFRRSLDLLHFWITDCKSVDFTPKSSLVSTLEDFLNTEVIPLDSRGEALLAALHTPVCSPRSQKRESLISFEEDDSPRSLHSSTEDLGKKVLILKWRISRVVEPSVSVPKEKAFSVAAALPMPSFPCLTDSVLTNEEHLPFSQNEHSAHHIAQQLTLLQQEMFQGCHPVHFLNSRTQGVTDKISKHRFASRSVSPPAEGSSLPAREGLVAEGPLQQLLTYADNVSNWISAEIITCDSVKTQAALLTKYLWVGKHCYESRNFATAMQVLCGLENAIVRQLPAWKHLSSKVCEILEELRAVQVFLKSDDLCLTREENTGKKRPALPSVHILAMHVQQLEIGAFTLTTGAYKWNKLRNIAKVVSQVHAFQEAAFPYSHDRPLQAYLRWRISQLAASDVHLLAPDGDSHLQPSSESQTRKIQEKLRRMKASFH</sequence>
<reference evidence="8" key="2">
    <citation type="submission" date="2025-08" db="UniProtKB">
        <authorList>
            <consortium name="Ensembl"/>
        </authorList>
    </citation>
    <scope>IDENTIFICATION</scope>
</reference>
<evidence type="ECO:0000313" key="9">
    <source>
        <dbReference type="Proteomes" id="UP000007303"/>
    </source>
</evidence>
<dbReference type="FunFam" id="1.10.510.10:FF:000529">
    <property type="entry name" value="Kinase non-catalytic C-lobe domain-containing 1"/>
    <property type="match status" value="1"/>
</dbReference>
<dbReference type="InterPro" id="IPR011009">
    <property type="entry name" value="Kinase-like_dom_sf"/>
</dbReference>
<reference evidence="9" key="1">
    <citation type="journal article" date="2004" name="Nature">
        <title>Genome duplication in the teleost fish Tetraodon nigroviridis reveals the early vertebrate proto-karyotype.</title>
        <authorList>
            <person name="Jaillon O."/>
            <person name="Aury J.-M."/>
            <person name="Brunet F."/>
            <person name="Petit J.-L."/>
            <person name="Stange-Thomann N."/>
            <person name="Mauceli E."/>
            <person name="Bouneau L."/>
            <person name="Fischer C."/>
            <person name="Ozouf-Costaz C."/>
            <person name="Bernot A."/>
            <person name="Nicaud S."/>
            <person name="Jaffe D."/>
            <person name="Fisher S."/>
            <person name="Lutfalla G."/>
            <person name="Dossat C."/>
            <person name="Segurens B."/>
            <person name="Dasilva C."/>
            <person name="Salanoubat M."/>
            <person name="Levy M."/>
            <person name="Boudet N."/>
            <person name="Castellano S."/>
            <person name="Anthouard V."/>
            <person name="Jubin C."/>
            <person name="Castelli V."/>
            <person name="Katinka M."/>
            <person name="Vacherie B."/>
            <person name="Biemont C."/>
            <person name="Skalli Z."/>
            <person name="Cattolico L."/>
            <person name="Poulain J."/>
            <person name="De Berardinis V."/>
            <person name="Cruaud C."/>
            <person name="Duprat S."/>
            <person name="Brottier P."/>
            <person name="Coutanceau J.-P."/>
            <person name="Gouzy J."/>
            <person name="Parra G."/>
            <person name="Lardier G."/>
            <person name="Chapple C."/>
            <person name="McKernan K.J."/>
            <person name="McEwan P."/>
            <person name="Bosak S."/>
            <person name="Kellis M."/>
            <person name="Volff J.-N."/>
            <person name="Guigo R."/>
            <person name="Zody M.C."/>
            <person name="Mesirov J."/>
            <person name="Lindblad-Toh K."/>
            <person name="Birren B."/>
            <person name="Nusbaum C."/>
            <person name="Kahn D."/>
            <person name="Robinson-Rechavi M."/>
            <person name="Laudet V."/>
            <person name="Schachter V."/>
            <person name="Quetier F."/>
            <person name="Saurin W."/>
            <person name="Scarpelli C."/>
            <person name="Wincker P."/>
            <person name="Lander E.S."/>
            <person name="Weissenbach J."/>
            <person name="Roest Crollius H."/>
        </authorList>
    </citation>
    <scope>NUCLEOTIDE SEQUENCE [LARGE SCALE GENOMIC DNA]</scope>
</reference>
<feature type="region of interest" description="Disordered" evidence="4">
    <location>
        <begin position="941"/>
        <end position="968"/>
    </location>
</feature>
<dbReference type="PROSITE" id="PS51377">
    <property type="entry name" value="KIND"/>
    <property type="match status" value="2"/>
</dbReference>
<dbReference type="GO" id="GO:0032045">
    <property type="term" value="C:guanyl-nucleotide exchange factor complex"/>
    <property type="evidence" value="ECO:0007669"/>
    <property type="project" value="TreeGrafter"/>
</dbReference>
<dbReference type="GO" id="GO:0043025">
    <property type="term" value="C:neuronal cell body"/>
    <property type="evidence" value="ECO:0007669"/>
    <property type="project" value="TreeGrafter"/>
</dbReference>
<dbReference type="SMART" id="SM00750">
    <property type="entry name" value="KIND"/>
    <property type="match status" value="2"/>
</dbReference>
<keyword evidence="1 3" id="KW-0344">Guanine-nucleotide releasing factor</keyword>
<proteinExistence type="predicted"/>
<dbReference type="Gene3D" id="1.10.510.10">
    <property type="entry name" value="Transferase(Phosphotransferase) domain 1"/>
    <property type="match status" value="2"/>
</dbReference>
<keyword evidence="9" id="KW-1185">Reference proteome</keyword>
<dbReference type="Gene3D" id="1.10.840.10">
    <property type="entry name" value="Ras guanine-nucleotide exchange factors catalytic domain"/>
    <property type="match status" value="1"/>
</dbReference>
<feature type="compositionally biased region" description="Basic and acidic residues" evidence="4">
    <location>
        <begin position="945"/>
        <end position="957"/>
    </location>
</feature>
<evidence type="ECO:0000259" key="5">
    <source>
        <dbReference type="PROSITE" id="PS50009"/>
    </source>
</evidence>
<feature type="domain" description="KIND" evidence="7">
    <location>
        <begin position="36"/>
        <end position="216"/>
    </location>
</feature>
<accession>H3DI70</accession>
<dbReference type="OMA" id="ASTCKVH"/>
<name>H3DI70_TETNG</name>
<dbReference type="Gene3D" id="1.20.870.10">
    <property type="entry name" value="Son of sevenless (SoS) protein Chain: S domain 1"/>
    <property type="match status" value="1"/>
</dbReference>
<dbReference type="PANTHER" id="PTHR21560">
    <property type="entry name" value="VERY KIND PROTEIN"/>
    <property type="match status" value="1"/>
</dbReference>
<dbReference type="GeneTree" id="ENSGT00390000011408"/>
<feature type="compositionally biased region" description="Polar residues" evidence="4">
    <location>
        <begin position="373"/>
        <end position="383"/>
    </location>
</feature>
<dbReference type="GO" id="GO:0048814">
    <property type="term" value="P:regulation of dendrite morphogenesis"/>
    <property type="evidence" value="ECO:0007669"/>
    <property type="project" value="TreeGrafter"/>
</dbReference>
<dbReference type="GO" id="GO:0005085">
    <property type="term" value="F:guanyl-nucleotide exchange factor activity"/>
    <property type="evidence" value="ECO:0007669"/>
    <property type="project" value="UniProtKB-KW"/>
</dbReference>
<dbReference type="InterPro" id="IPR000651">
    <property type="entry name" value="Ras-like_Gua-exchang_fac_N"/>
</dbReference>
<evidence type="ECO:0000313" key="8">
    <source>
        <dbReference type="Ensembl" id="ENSTNIP00000020214.1"/>
    </source>
</evidence>
<feature type="region of interest" description="Disordered" evidence="4">
    <location>
        <begin position="355"/>
        <end position="385"/>
    </location>
</feature>
<evidence type="ECO:0000256" key="4">
    <source>
        <dbReference type="SAM" id="MobiDB-lite"/>
    </source>
</evidence>
<dbReference type="SUPFAM" id="SSF48366">
    <property type="entry name" value="Ras GEF"/>
    <property type="match status" value="1"/>
</dbReference>
<evidence type="ECO:0000256" key="2">
    <source>
        <dbReference type="ARBA" id="ARBA00022737"/>
    </source>
</evidence>
<evidence type="ECO:0000259" key="6">
    <source>
        <dbReference type="PROSITE" id="PS50212"/>
    </source>
</evidence>
<dbReference type="PROSITE" id="PS50212">
    <property type="entry name" value="RASGEF_NTER"/>
    <property type="match status" value="1"/>
</dbReference>
<feature type="domain" description="N-terminal Ras-GEF" evidence="6">
    <location>
        <begin position="1188"/>
        <end position="1313"/>
    </location>
</feature>
<dbReference type="PROSITE" id="PS50009">
    <property type="entry name" value="RASGEF_CAT"/>
    <property type="match status" value="1"/>
</dbReference>
<evidence type="ECO:0000256" key="3">
    <source>
        <dbReference type="PROSITE-ProRule" id="PRU00168"/>
    </source>
</evidence>
<dbReference type="InterPro" id="IPR029899">
    <property type="entry name" value="KNDC1"/>
</dbReference>
<feature type="compositionally biased region" description="Polar residues" evidence="4">
    <location>
        <begin position="276"/>
        <end position="286"/>
    </location>
</feature>
<dbReference type="InterPro" id="IPR023578">
    <property type="entry name" value="Ras_GEF_dom_sf"/>
</dbReference>
<dbReference type="HOGENOM" id="CLU_003380_0_0_1"/>
<feature type="region of interest" description="Disordered" evidence="4">
    <location>
        <begin position="245"/>
        <end position="294"/>
    </location>
</feature>
<dbReference type="SMART" id="SM00147">
    <property type="entry name" value="RasGEF"/>
    <property type="match status" value="1"/>
</dbReference>
<dbReference type="Proteomes" id="UP000007303">
    <property type="component" value="Unassembled WGS sequence"/>
</dbReference>
<dbReference type="Pfam" id="PF00617">
    <property type="entry name" value="RasGEF"/>
    <property type="match status" value="1"/>
</dbReference>
<dbReference type="SUPFAM" id="SSF56112">
    <property type="entry name" value="Protein kinase-like (PK-like)"/>
    <property type="match status" value="1"/>
</dbReference>
<dbReference type="InterPro" id="IPR036964">
    <property type="entry name" value="RASGEF_cat_dom_sf"/>
</dbReference>
<dbReference type="Pfam" id="PF16474">
    <property type="entry name" value="KIND"/>
    <property type="match status" value="1"/>
</dbReference>
<dbReference type="InterPro" id="IPR001895">
    <property type="entry name" value="RASGEF_cat_dom"/>
</dbReference>
<organism evidence="8 9">
    <name type="scientific">Tetraodon nigroviridis</name>
    <name type="common">Spotted green pufferfish</name>
    <name type="synonym">Chelonodon nigroviridis</name>
    <dbReference type="NCBI Taxonomy" id="99883"/>
    <lineage>
        <taxon>Eukaryota</taxon>
        <taxon>Metazoa</taxon>
        <taxon>Chordata</taxon>
        <taxon>Craniata</taxon>
        <taxon>Vertebrata</taxon>
        <taxon>Euteleostomi</taxon>
        <taxon>Actinopterygii</taxon>
        <taxon>Neopterygii</taxon>
        <taxon>Teleostei</taxon>
        <taxon>Neoteleostei</taxon>
        <taxon>Acanthomorphata</taxon>
        <taxon>Eupercaria</taxon>
        <taxon>Tetraodontiformes</taxon>
        <taxon>Tetradontoidea</taxon>
        <taxon>Tetraodontidae</taxon>
        <taxon>Tetraodon</taxon>
    </lineage>
</organism>
<dbReference type="GO" id="GO:0030425">
    <property type="term" value="C:dendrite"/>
    <property type="evidence" value="ECO:0007669"/>
    <property type="project" value="TreeGrafter"/>
</dbReference>
<dbReference type="InterPro" id="IPR011019">
    <property type="entry name" value="KIND_dom"/>
</dbReference>
<dbReference type="GO" id="GO:0007264">
    <property type="term" value="P:small GTPase-mediated signal transduction"/>
    <property type="evidence" value="ECO:0007669"/>
    <property type="project" value="InterPro"/>
</dbReference>
<keyword evidence="2" id="KW-0677">Repeat</keyword>
<dbReference type="CDD" id="cd06224">
    <property type="entry name" value="REM"/>
    <property type="match status" value="1"/>
</dbReference>
<protein>
    <submittedName>
        <fullName evidence="8">Kinase non-catalytic C-lobe domain containing 1</fullName>
    </submittedName>
</protein>
<dbReference type="PANTHER" id="PTHR21560:SF0">
    <property type="entry name" value="KINASE NON-CATALYTIC C-LOBE DOMAIN-CONTAINING PROTEIN 1"/>
    <property type="match status" value="1"/>
</dbReference>